<feature type="compositionally biased region" description="Basic and acidic residues" evidence="4">
    <location>
        <begin position="336"/>
        <end position="346"/>
    </location>
</feature>
<accession>A0ABC8K696</accession>
<evidence type="ECO:0000256" key="2">
    <source>
        <dbReference type="ARBA" id="ARBA00023015"/>
    </source>
</evidence>
<protein>
    <recommendedName>
        <fullName evidence="5">HTH TFE/IIEalpha-type domain-containing protein</fullName>
    </recommendedName>
</protein>
<feature type="compositionally biased region" description="Acidic residues" evidence="4">
    <location>
        <begin position="433"/>
        <end position="445"/>
    </location>
</feature>
<keyword evidence="7" id="KW-1185">Reference proteome</keyword>
<keyword evidence="3" id="KW-0804">Transcription</keyword>
<dbReference type="Pfam" id="PF02002">
    <property type="entry name" value="TFIIE_alpha"/>
    <property type="match status" value="1"/>
</dbReference>
<sequence length="445" mass="51084">MEISVPIQKAAVVPKPFIKLMRLLARTLYDDNNLTTLSDNQKKSAKVDSRGNIVMVLDALMRRRWVREEDLARELKKNPKQLRKILRYFEEKHLVTRYQRKETAKRAKIYNVAVAATAHGRAEDNVKFHTQSYCCLDYQHMYDTSRLRLQKIKRKLKDELEDKYTIQKYNCPNCNRKYSALDALRLISMEDDAFHCERCNGKIVVECNEPSSKEVVDGGDTAKRRQQQRLQFVEVFALMDQINRVKDLPFPVYESFPEWEARAAIDARENGDFNTNDPLRSQGGYGSTPMPFLGETKVEVNLGEGKEEVKTEDGVSRMKPMPQWMIRQGMNLTKEQRGEMSQEEKVAGVSEVKPSDDNKPSTMGNDNDTYLKEAYYAALLQQLQAAGKLNQQESSPNIQSATIISDRQVGMKSKREEEDAECEEGTHVSANGADDDDEDIEWEEG</sequence>
<feature type="compositionally biased region" description="Polar residues" evidence="4">
    <location>
        <begin position="393"/>
        <end position="405"/>
    </location>
</feature>
<reference evidence="6 7" key="1">
    <citation type="submission" date="2022-03" db="EMBL/GenBank/DDBJ databases">
        <authorList>
            <person name="Macdonald S."/>
            <person name="Ahmed S."/>
            <person name="Newling K."/>
        </authorList>
    </citation>
    <scope>NUCLEOTIDE SEQUENCE [LARGE SCALE GENOMIC DNA]</scope>
</reference>
<proteinExistence type="inferred from homology"/>
<dbReference type="InterPro" id="IPR017919">
    <property type="entry name" value="TFIIE/TFIIEa_HTH"/>
</dbReference>
<dbReference type="EMBL" id="CAKOAT010152932">
    <property type="protein sequence ID" value="CAH8346075.1"/>
    <property type="molecule type" value="Genomic_DNA"/>
</dbReference>
<dbReference type="InterPro" id="IPR024550">
    <property type="entry name" value="TFIIEa/SarR/Rpc3_HTH_dom"/>
</dbReference>
<evidence type="ECO:0000259" key="5">
    <source>
        <dbReference type="PROSITE" id="PS51344"/>
    </source>
</evidence>
<evidence type="ECO:0000256" key="4">
    <source>
        <dbReference type="SAM" id="MobiDB-lite"/>
    </source>
</evidence>
<dbReference type="PROSITE" id="PS51344">
    <property type="entry name" value="HTH_TFE_IIE"/>
    <property type="match status" value="1"/>
</dbReference>
<dbReference type="InterPro" id="IPR002853">
    <property type="entry name" value="TFIIE_asu"/>
</dbReference>
<dbReference type="InterPro" id="IPR039997">
    <property type="entry name" value="TFE"/>
</dbReference>
<feature type="region of interest" description="Disordered" evidence="4">
    <location>
        <begin position="336"/>
        <end position="364"/>
    </location>
</feature>
<keyword evidence="2" id="KW-0805">Transcription regulation</keyword>
<evidence type="ECO:0000313" key="7">
    <source>
        <dbReference type="Proteomes" id="UP001642260"/>
    </source>
</evidence>
<dbReference type="InterPro" id="IPR036390">
    <property type="entry name" value="WH_DNA-bd_sf"/>
</dbReference>
<dbReference type="Proteomes" id="UP001642260">
    <property type="component" value="Unassembled WGS sequence"/>
</dbReference>
<feature type="region of interest" description="Disordered" evidence="4">
    <location>
        <begin position="390"/>
        <end position="445"/>
    </location>
</feature>
<gene>
    <name evidence="6" type="ORF">ERUC_LOCUS16829</name>
</gene>
<dbReference type="FunFam" id="3.30.40.10:FF:000269">
    <property type="entry name" value="Transcription initiation factor IIE subunit alpha"/>
    <property type="match status" value="1"/>
</dbReference>
<dbReference type="SUPFAM" id="SSF46785">
    <property type="entry name" value="Winged helix' DNA-binding domain"/>
    <property type="match status" value="1"/>
</dbReference>
<dbReference type="PANTHER" id="PTHR13097:SF7">
    <property type="entry name" value="GENERAL TRANSCRIPTION FACTOR IIE SUBUNIT 1"/>
    <property type="match status" value="1"/>
</dbReference>
<dbReference type="SMART" id="SM00531">
    <property type="entry name" value="TFIIE"/>
    <property type="match status" value="1"/>
</dbReference>
<comment type="similarity">
    <text evidence="1">Belongs to the TFIIE alpha subunit family.</text>
</comment>
<dbReference type="AlphaFoldDB" id="A0ABC8K696"/>
<evidence type="ECO:0000256" key="3">
    <source>
        <dbReference type="ARBA" id="ARBA00023163"/>
    </source>
</evidence>
<name>A0ABC8K696_ERUVS</name>
<feature type="domain" description="HTH TFE/IIEalpha-type" evidence="5">
    <location>
        <begin position="17"/>
        <end position="146"/>
    </location>
</feature>
<evidence type="ECO:0000313" key="6">
    <source>
        <dbReference type="EMBL" id="CAH8346075.1"/>
    </source>
</evidence>
<comment type="caution">
    <text evidence="6">The sequence shown here is derived from an EMBL/GenBank/DDBJ whole genome shotgun (WGS) entry which is preliminary data.</text>
</comment>
<dbReference type="SUPFAM" id="SSF57783">
    <property type="entry name" value="Zinc beta-ribbon"/>
    <property type="match status" value="1"/>
</dbReference>
<dbReference type="PANTHER" id="PTHR13097">
    <property type="entry name" value="TRANSCRIPTION INITIATION FACTOR IIE, ALPHA SUBUNIT"/>
    <property type="match status" value="1"/>
</dbReference>
<dbReference type="InterPro" id="IPR013083">
    <property type="entry name" value="Znf_RING/FYVE/PHD"/>
</dbReference>
<dbReference type="Gene3D" id="3.30.40.10">
    <property type="entry name" value="Zinc/RING finger domain, C3HC4 (zinc finger)"/>
    <property type="match status" value="1"/>
</dbReference>
<organism evidence="6 7">
    <name type="scientific">Eruca vesicaria subsp. sativa</name>
    <name type="common">Garden rocket</name>
    <name type="synonym">Eruca sativa</name>
    <dbReference type="NCBI Taxonomy" id="29727"/>
    <lineage>
        <taxon>Eukaryota</taxon>
        <taxon>Viridiplantae</taxon>
        <taxon>Streptophyta</taxon>
        <taxon>Embryophyta</taxon>
        <taxon>Tracheophyta</taxon>
        <taxon>Spermatophyta</taxon>
        <taxon>Magnoliopsida</taxon>
        <taxon>eudicotyledons</taxon>
        <taxon>Gunneridae</taxon>
        <taxon>Pentapetalae</taxon>
        <taxon>rosids</taxon>
        <taxon>malvids</taxon>
        <taxon>Brassicales</taxon>
        <taxon>Brassicaceae</taxon>
        <taxon>Brassiceae</taxon>
        <taxon>Eruca</taxon>
    </lineage>
</organism>
<evidence type="ECO:0000256" key="1">
    <source>
        <dbReference type="ARBA" id="ARBA00008947"/>
    </source>
</evidence>